<proteinExistence type="inferred from homology"/>
<name>A0A381YYW6_9ZZZZ</name>
<gene>
    <name evidence="14" type="ORF">METZ01_LOCUS134705</name>
</gene>
<evidence type="ECO:0000256" key="10">
    <source>
        <dbReference type="ARBA" id="ARBA00022726"/>
    </source>
</evidence>
<accession>A0A381YYW6</accession>
<keyword evidence="7" id="KW-0328">Glycosyltransferase</keyword>
<organism evidence="14">
    <name type="scientific">marine metagenome</name>
    <dbReference type="NCBI Taxonomy" id="408172"/>
    <lineage>
        <taxon>unclassified sequences</taxon>
        <taxon>metagenomes</taxon>
        <taxon>ecological metagenomes</taxon>
    </lineage>
</organism>
<evidence type="ECO:0000256" key="7">
    <source>
        <dbReference type="ARBA" id="ARBA00022676"/>
    </source>
</evidence>
<evidence type="ECO:0000256" key="5">
    <source>
        <dbReference type="ARBA" id="ARBA00011895"/>
    </source>
</evidence>
<dbReference type="GO" id="GO:0006166">
    <property type="term" value="P:purine ribonucleoside salvage"/>
    <property type="evidence" value="ECO:0007669"/>
    <property type="project" value="UniProtKB-KW"/>
</dbReference>
<comment type="subcellular location">
    <subcellularLocation>
        <location evidence="2">Cytoplasm</location>
    </subcellularLocation>
</comment>
<dbReference type="PANTHER" id="PTHR43340">
    <property type="entry name" value="HYPOXANTHINE-GUANINE PHOSPHORIBOSYLTRANSFERASE"/>
    <property type="match status" value="1"/>
</dbReference>
<comment type="similarity">
    <text evidence="4">Belongs to the purine/pyrimidine phosphoribosyltransferase family.</text>
</comment>
<evidence type="ECO:0000256" key="1">
    <source>
        <dbReference type="ARBA" id="ARBA00001946"/>
    </source>
</evidence>
<keyword evidence="9" id="KW-0479">Metal-binding</keyword>
<dbReference type="CDD" id="cd06223">
    <property type="entry name" value="PRTases_typeI"/>
    <property type="match status" value="1"/>
</dbReference>
<dbReference type="GO" id="GO:0000287">
    <property type="term" value="F:magnesium ion binding"/>
    <property type="evidence" value="ECO:0007669"/>
    <property type="project" value="TreeGrafter"/>
</dbReference>
<evidence type="ECO:0000256" key="12">
    <source>
        <dbReference type="ARBA" id="ARBA00022842"/>
    </source>
</evidence>
<sequence length="170" mass="19620">MYLSKDDINNRLKEMANQLSENFCNECPVIIGILNGSFVFMADLIRQIDFECEIDFMKVNSYVGKETSGKVQLEKDININIKDRRVIIVEDIIDSGLTMDYLHRHISTYNPKDITIVTLLSKKNKCTLNFNIDIVGFEITSEFVVGYGLDLDHRFRQLDSLYKLEPNILA</sequence>
<evidence type="ECO:0000259" key="13">
    <source>
        <dbReference type="Pfam" id="PF00156"/>
    </source>
</evidence>
<evidence type="ECO:0000256" key="4">
    <source>
        <dbReference type="ARBA" id="ARBA00008391"/>
    </source>
</evidence>
<dbReference type="InterPro" id="IPR050408">
    <property type="entry name" value="HGPRT"/>
</dbReference>
<protein>
    <recommendedName>
        <fullName evidence="5">hypoxanthine phosphoribosyltransferase</fullName>
        <ecNumber evidence="5">2.4.2.8</ecNumber>
    </recommendedName>
</protein>
<dbReference type="NCBIfam" id="TIGR01203">
    <property type="entry name" value="HGPRTase"/>
    <property type="match status" value="1"/>
</dbReference>
<dbReference type="GO" id="GO:0006178">
    <property type="term" value="P:guanine salvage"/>
    <property type="evidence" value="ECO:0007669"/>
    <property type="project" value="TreeGrafter"/>
</dbReference>
<dbReference type="InterPro" id="IPR029057">
    <property type="entry name" value="PRTase-like"/>
</dbReference>
<keyword evidence="10" id="KW-0660">Purine salvage</keyword>
<dbReference type="InterPro" id="IPR000836">
    <property type="entry name" value="PRTase_dom"/>
</dbReference>
<comment type="cofactor">
    <cofactor evidence="1">
        <name>Mg(2+)</name>
        <dbReference type="ChEBI" id="CHEBI:18420"/>
    </cofactor>
</comment>
<keyword evidence="12" id="KW-0460">Magnesium</keyword>
<evidence type="ECO:0000256" key="2">
    <source>
        <dbReference type="ARBA" id="ARBA00004496"/>
    </source>
</evidence>
<keyword evidence="11" id="KW-0547">Nucleotide-binding</keyword>
<dbReference type="GO" id="GO:0032264">
    <property type="term" value="P:IMP salvage"/>
    <property type="evidence" value="ECO:0007669"/>
    <property type="project" value="TreeGrafter"/>
</dbReference>
<evidence type="ECO:0000313" key="14">
    <source>
        <dbReference type="EMBL" id="SVA81851.1"/>
    </source>
</evidence>
<dbReference type="GO" id="GO:0004422">
    <property type="term" value="F:hypoxanthine phosphoribosyltransferase activity"/>
    <property type="evidence" value="ECO:0007669"/>
    <property type="project" value="InterPro"/>
</dbReference>
<dbReference type="PANTHER" id="PTHR43340:SF1">
    <property type="entry name" value="HYPOXANTHINE PHOSPHORIBOSYLTRANSFERASE"/>
    <property type="match status" value="1"/>
</dbReference>
<evidence type="ECO:0000256" key="8">
    <source>
        <dbReference type="ARBA" id="ARBA00022679"/>
    </source>
</evidence>
<dbReference type="GO" id="GO:0046100">
    <property type="term" value="P:hypoxanthine metabolic process"/>
    <property type="evidence" value="ECO:0007669"/>
    <property type="project" value="TreeGrafter"/>
</dbReference>
<dbReference type="GO" id="GO:0005829">
    <property type="term" value="C:cytosol"/>
    <property type="evidence" value="ECO:0007669"/>
    <property type="project" value="TreeGrafter"/>
</dbReference>
<reference evidence="14" key="1">
    <citation type="submission" date="2018-05" db="EMBL/GenBank/DDBJ databases">
        <authorList>
            <person name="Lanie J.A."/>
            <person name="Ng W.-L."/>
            <person name="Kazmierczak K.M."/>
            <person name="Andrzejewski T.M."/>
            <person name="Davidsen T.M."/>
            <person name="Wayne K.J."/>
            <person name="Tettelin H."/>
            <person name="Glass J.I."/>
            <person name="Rusch D."/>
            <person name="Podicherti R."/>
            <person name="Tsui H.-C.T."/>
            <person name="Winkler M.E."/>
        </authorList>
    </citation>
    <scope>NUCLEOTIDE SEQUENCE</scope>
</reference>
<evidence type="ECO:0000256" key="6">
    <source>
        <dbReference type="ARBA" id="ARBA00022490"/>
    </source>
</evidence>
<keyword evidence="6" id="KW-0963">Cytoplasm</keyword>
<dbReference type="Gene3D" id="3.40.50.2020">
    <property type="match status" value="1"/>
</dbReference>
<evidence type="ECO:0000256" key="9">
    <source>
        <dbReference type="ARBA" id="ARBA00022723"/>
    </source>
</evidence>
<dbReference type="EMBL" id="UINC01019337">
    <property type="protein sequence ID" value="SVA81851.1"/>
    <property type="molecule type" value="Genomic_DNA"/>
</dbReference>
<dbReference type="Pfam" id="PF00156">
    <property type="entry name" value="Pribosyltran"/>
    <property type="match status" value="1"/>
</dbReference>
<dbReference type="InterPro" id="IPR005904">
    <property type="entry name" value="Hxn_phspho_trans"/>
</dbReference>
<dbReference type="EC" id="2.4.2.8" evidence="5"/>
<dbReference type="GO" id="GO:0032263">
    <property type="term" value="P:GMP salvage"/>
    <property type="evidence" value="ECO:0007669"/>
    <property type="project" value="TreeGrafter"/>
</dbReference>
<dbReference type="AlphaFoldDB" id="A0A381YYW6"/>
<dbReference type="SUPFAM" id="SSF53271">
    <property type="entry name" value="PRTase-like"/>
    <property type="match status" value="1"/>
</dbReference>
<evidence type="ECO:0000256" key="3">
    <source>
        <dbReference type="ARBA" id="ARBA00004669"/>
    </source>
</evidence>
<dbReference type="GO" id="GO:0000166">
    <property type="term" value="F:nucleotide binding"/>
    <property type="evidence" value="ECO:0007669"/>
    <property type="project" value="UniProtKB-KW"/>
</dbReference>
<evidence type="ECO:0000256" key="11">
    <source>
        <dbReference type="ARBA" id="ARBA00022741"/>
    </source>
</evidence>
<comment type="pathway">
    <text evidence="3">Purine metabolism; IMP biosynthesis via salvage pathway; IMP from hypoxanthine: step 1/1.</text>
</comment>
<keyword evidence="8" id="KW-0808">Transferase</keyword>
<feature type="domain" description="Phosphoribosyltransferase" evidence="13">
    <location>
        <begin position="7"/>
        <end position="150"/>
    </location>
</feature>